<dbReference type="Pfam" id="PF12277">
    <property type="entry name" value="DUF3618"/>
    <property type="match status" value="1"/>
</dbReference>
<gene>
    <name evidence="2" type="ORF">H9657_09675</name>
</gene>
<accession>A0ABR8QDM5</accession>
<evidence type="ECO:0000313" key="2">
    <source>
        <dbReference type="EMBL" id="MBD7918544.1"/>
    </source>
</evidence>
<organism evidence="2 3">
    <name type="scientific">Cellulomonas avistercoris</name>
    <dbReference type="NCBI Taxonomy" id="2762242"/>
    <lineage>
        <taxon>Bacteria</taxon>
        <taxon>Bacillati</taxon>
        <taxon>Actinomycetota</taxon>
        <taxon>Actinomycetes</taxon>
        <taxon>Micrococcales</taxon>
        <taxon>Cellulomonadaceae</taxon>
        <taxon>Cellulomonas</taxon>
    </lineage>
</organism>
<sequence length="95" mass="10272">MSDKDTIPPAHVAALEAEVTLAREQLAATVDALVAEADPRRQVERLQQKGRRLVFDATDDAALPEDRARARKVLVIAGAVVALVVVGVVRRATRH</sequence>
<dbReference type="Proteomes" id="UP000604241">
    <property type="component" value="Unassembled WGS sequence"/>
</dbReference>
<feature type="transmembrane region" description="Helical" evidence="1">
    <location>
        <begin position="73"/>
        <end position="92"/>
    </location>
</feature>
<reference evidence="2 3" key="1">
    <citation type="submission" date="2020-08" db="EMBL/GenBank/DDBJ databases">
        <title>A Genomic Blueprint of the Chicken Gut Microbiome.</title>
        <authorList>
            <person name="Gilroy R."/>
            <person name="Ravi A."/>
            <person name="Getino M."/>
            <person name="Pursley I."/>
            <person name="Horton D.L."/>
            <person name="Alikhan N.-F."/>
            <person name="Baker D."/>
            <person name="Gharbi K."/>
            <person name="Hall N."/>
            <person name="Watson M."/>
            <person name="Adriaenssens E.M."/>
            <person name="Foster-Nyarko E."/>
            <person name="Jarju S."/>
            <person name="Secka A."/>
            <person name="Antonio M."/>
            <person name="Oren A."/>
            <person name="Chaudhuri R."/>
            <person name="La Ragione R.M."/>
            <person name="Hildebrand F."/>
            <person name="Pallen M.J."/>
        </authorList>
    </citation>
    <scope>NUCLEOTIDE SEQUENCE [LARGE SCALE GENOMIC DNA]</scope>
    <source>
        <strain evidence="2 3">Sa3CUA2</strain>
    </source>
</reference>
<dbReference type="InterPro" id="IPR022062">
    <property type="entry name" value="DUF3618"/>
</dbReference>
<keyword evidence="1" id="KW-0472">Membrane</keyword>
<keyword evidence="1" id="KW-0812">Transmembrane</keyword>
<keyword evidence="3" id="KW-1185">Reference proteome</keyword>
<comment type="caution">
    <text evidence="2">The sequence shown here is derived from an EMBL/GenBank/DDBJ whole genome shotgun (WGS) entry which is preliminary data.</text>
</comment>
<proteinExistence type="predicted"/>
<dbReference type="RefSeq" id="WP_191782803.1">
    <property type="nucleotide sequence ID" value="NZ_JACSQV010000007.1"/>
</dbReference>
<name>A0ABR8QDM5_9CELL</name>
<protein>
    <submittedName>
        <fullName evidence="2">DUF3618 domain-containing protein</fullName>
    </submittedName>
</protein>
<evidence type="ECO:0000256" key="1">
    <source>
        <dbReference type="SAM" id="Phobius"/>
    </source>
</evidence>
<dbReference type="EMBL" id="JACSQV010000007">
    <property type="protein sequence ID" value="MBD7918544.1"/>
    <property type="molecule type" value="Genomic_DNA"/>
</dbReference>
<keyword evidence="1" id="KW-1133">Transmembrane helix</keyword>
<evidence type="ECO:0000313" key="3">
    <source>
        <dbReference type="Proteomes" id="UP000604241"/>
    </source>
</evidence>